<keyword evidence="1" id="KW-0614">Plasmid</keyword>
<dbReference type="AlphaFoldDB" id="A0A223LLH9"/>
<sequence length="123" mass="13859">MSLKSYSYVLNVRFRSIGLQTPSSIDDGGNVDKAGGSPPSAFNNAYFSYNIIINYQIPTSTTKVIGKPEKSMQKRAKFSLNAYLENTRYVPCRNLSVLTLCSPITHKLVFTLYLFVEYCLVLR</sequence>
<evidence type="ECO:0000313" key="1">
    <source>
        <dbReference type="EMBL" id="ASU04968.1"/>
    </source>
</evidence>
<dbReference type="EMBL" id="MF156710">
    <property type="protein sequence ID" value="ASU04968.1"/>
    <property type="molecule type" value="Genomic_DNA"/>
</dbReference>
<organism evidence="1">
    <name type="scientific">Proteus mirabilis</name>
    <dbReference type="NCBI Taxonomy" id="584"/>
    <lineage>
        <taxon>Bacteria</taxon>
        <taxon>Pseudomonadati</taxon>
        <taxon>Pseudomonadota</taxon>
        <taxon>Gammaproteobacteria</taxon>
        <taxon>Enterobacterales</taxon>
        <taxon>Morganellaceae</taxon>
        <taxon>Proteus</taxon>
    </lineage>
</organism>
<reference evidence="1" key="1">
    <citation type="submission" date="2017-05" db="EMBL/GenBank/DDBJ databases">
        <title>Complete sequence of pGN2-KPC.</title>
        <authorList>
            <person name="Li B."/>
            <person name="Feng J."/>
            <person name="Zeng L."/>
            <person name="Jiang X."/>
            <person name="Zhan Z."/>
            <person name="Luo W."/>
            <person name="Zhao Y."/>
            <person name="Zhou D."/>
        </authorList>
    </citation>
    <scope>NUCLEOTIDE SEQUENCE</scope>
    <source>
        <strain evidence="1">GN2</strain>
        <plasmid evidence="1">pGN2-KPC</plasmid>
    </source>
</reference>
<accession>A0A223LLH9</accession>
<geneLocation type="plasmid" evidence="1">
    <name>pGN2-KPC</name>
</geneLocation>
<protein>
    <submittedName>
        <fullName evidence="1">Uncharacterized protein</fullName>
    </submittedName>
</protein>
<name>A0A223LLH9_PROMI</name>
<proteinExistence type="predicted"/>